<dbReference type="EnsemblProtists" id="PYU1_T008305">
    <property type="protein sequence ID" value="PYU1_T008305"/>
    <property type="gene ID" value="PYU1_G008289"/>
</dbReference>
<dbReference type="PROSITE" id="PS50146">
    <property type="entry name" value="DAGK"/>
    <property type="match status" value="1"/>
</dbReference>
<reference evidence="7" key="2">
    <citation type="submission" date="2010-04" db="EMBL/GenBank/DDBJ databases">
        <authorList>
            <person name="Buell R."/>
            <person name="Hamilton J."/>
            <person name="Hostetler J."/>
        </authorList>
    </citation>
    <scope>NUCLEOTIDE SEQUENCE [LARGE SCALE GENOMIC DNA]</scope>
    <source>
        <strain evidence="7">DAOM:BR144</strain>
    </source>
</reference>
<keyword evidence="1" id="KW-0808">Transferase</keyword>
<keyword evidence="4" id="KW-0067">ATP-binding</keyword>
<dbReference type="VEuPathDB" id="FungiDB:PYU1_G008289"/>
<dbReference type="Proteomes" id="UP000019132">
    <property type="component" value="Unassembled WGS sequence"/>
</dbReference>
<accession>K3WTL1</accession>
<dbReference type="Pfam" id="PF19279">
    <property type="entry name" value="YegS_C"/>
    <property type="match status" value="1"/>
</dbReference>
<dbReference type="InterPro" id="IPR045540">
    <property type="entry name" value="YegS/DAGK_C"/>
</dbReference>
<dbReference type="Gene3D" id="3.40.50.10330">
    <property type="entry name" value="Probable inorganic polyphosphate/atp-NAD kinase, domain 1"/>
    <property type="match status" value="1"/>
</dbReference>
<name>K3WTL1_GLOUD</name>
<reference evidence="7" key="1">
    <citation type="journal article" date="2010" name="Genome Biol.">
        <title>Genome sequence of the necrotrophic plant pathogen Pythium ultimum reveals original pathogenicity mechanisms and effector repertoire.</title>
        <authorList>
            <person name="Levesque C.A."/>
            <person name="Brouwer H."/>
            <person name="Cano L."/>
            <person name="Hamilton J.P."/>
            <person name="Holt C."/>
            <person name="Huitema E."/>
            <person name="Raffaele S."/>
            <person name="Robideau G.P."/>
            <person name="Thines M."/>
            <person name="Win J."/>
            <person name="Zerillo M.M."/>
            <person name="Beakes G.W."/>
            <person name="Boore J.L."/>
            <person name="Busam D."/>
            <person name="Dumas B."/>
            <person name="Ferriera S."/>
            <person name="Fuerstenberg S.I."/>
            <person name="Gachon C.M."/>
            <person name="Gaulin E."/>
            <person name="Govers F."/>
            <person name="Grenville-Briggs L."/>
            <person name="Horner N."/>
            <person name="Hostetler J."/>
            <person name="Jiang R.H."/>
            <person name="Johnson J."/>
            <person name="Krajaejun T."/>
            <person name="Lin H."/>
            <person name="Meijer H.J."/>
            <person name="Moore B."/>
            <person name="Morris P."/>
            <person name="Phuntmart V."/>
            <person name="Puiu D."/>
            <person name="Shetty J."/>
            <person name="Stajich J.E."/>
            <person name="Tripathy S."/>
            <person name="Wawra S."/>
            <person name="van West P."/>
            <person name="Whitty B.R."/>
            <person name="Coutinho P.M."/>
            <person name="Henrissat B."/>
            <person name="Martin F."/>
            <person name="Thomas P.D."/>
            <person name="Tyler B.M."/>
            <person name="De Vries R.P."/>
            <person name="Kamoun S."/>
            <person name="Yandell M."/>
            <person name="Tisserat N."/>
            <person name="Buell C.R."/>
        </authorList>
    </citation>
    <scope>NUCLEOTIDE SEQUENCE</scope>
    <source>
        <strain evidence="7">DAOM:BR144</strain>
    </source>
</reference>
<dbReference type="InterPro" id="IPR001206">
    <property type="entry name" value="Diacylglycerol_kinase_cat_dom"/>
</dbReference>
<feature type="domain" description="DAGKc" evidence="5">
    <location>
        <begin position="196"/>
        <end position="338"/>
    </location>
</feature>
<dbReference type="InterPro" id="IPR050187">
    <property type="entry name" value="Lipid_Phosphate_FormReg"/>
</dbReference>
<evidence type="ECO:0000259" key="5">
    <source>
        <dbReference type="PROSITE" id="PS50146"/>
    </source>
</evidence>
<proteinExistence type="predicted"/>
<dbReference type="STRING" id="431595.K3WTL1"/>
<evidence type="ECO:0000313" key="6">
    <source>
        <dbReference type="EnsemblProtists" id="PYU1_T008305"/>
    </source>
</evidence>
<protein>
    <recommendedName>
        <fullName evidence="5">DAGKc domain-containing protein</fullName>
    </recommendedName>
</protein>
<dbReference type="EMBL" id="GL376619">
    <property type="status" value="NOT_ANNOTATED_CDS"/>
    <property type="molecule type" value="Genomic_DNA"/>
</dbReference>
<dbReference type="GO" id="GO:0005524">
    <property type="term" value="F:ATP binding"/>
    <property type="evidence" value="ECO:0007669"/>
    <property type="project" value="UniProtKB-KW"/>
</dbReference>
<dbReference type="InterPro" id="IPR016064">
    <property type="entry name" value="NAD/diacylglycerol_kinase_sf"/>
</dbReference>
<evidence type="ECO:0000256" key="4">
    <source>
        <dbReference type="ARBA" id="ARBA00022840"/>
    </source>
</evidence>
<dbReference type="InterPro" id="IPR017438">
    <property type="entry name" value="ATP-NAD_kinase_N"/>
</dbReference>
<dbReference type="PANTHER" id="PTHR12358:SF31">
    <property type="entry name" value="ACYLGLYCEROL KINASE, MITOCHONDRIAL"/>
    <property type="match status" value="1"/>
</dbReference>
<dbReference type="AlphaFoldDB" id="K3WTL1"/>
<dbReference type="SMART" id="SM00046">
    <property type="entry name" value="DAGKc"/>
    <property type="match status" value="1"/>
</dbReference>
<keyword evidence="2" id="KW-0547">Nucleotide-binding</keyword>
<reference evidence="6" key="3">
    <citation type="submission" date="2015-02" db="UniProtKB">
        <authorList>
            <consortium name="EnsemblProtists"/>
        </authorList>
    </citation>
    <scope>IDENTIFICATION</scope>
    <source>
        <strain evidence="6">DAOM BR144</strain>
    </source>
</reference>
<evidence type="ECO:0000256" key="2">
    <source>
        <dbReference type="ARBA" id="ARBA00022741"/>
    </source>
</evidence>
<dbReference type="GO" id="GO:0005737">
    <property type="term" value="C:cytoplasm"/>
    <property type="evidence" value="ECO:0007669"/>
    <property type="project" value="TreeGrafter"/>
</dbReference>
<sequence>MDAYLQARWDATTLRTVECRFYQSKAASALKRMQLTASGIELFHAVVTSADARGKSADVIPWPDILGAAVLTPEKQAAHVPGYRGKAMPKTDFVVFGCIPKANAIKNPLIASGLQVLSCFTGTGANDDVPDVNDKKRKRSSAPVGGKCDRIMVQWVFRYNVEEDADTFVPHVVHMIQRLADPRTAQCTEPEQEDERTRRKYLVLVNPVGGTGNARQAYYSIATPILEQSDIDCEVIVTKYQHHATEIAAEMPLNTYDCVVAVGGDGLLSEVLQGMMKRLDWNEAIKQPLGILPGGSGNGISATLLYRSGESFDLVNAAYALAKGTSQELDIASVVNGKDAVMYSFLSLEWAFMADVDIDSERYRMFGGMRFTMSAIARLLSKHKNYTGKVRYLSSEHDDEPPPKYHDRATLTDEIDAARPSLDVLNKSKANREVVDQVNGDEETQLETQDTKKRLASQGEWKELSGPFHMFWGVNVSHTGAQGHLAPNARIDDGYYYLLVVEGAYSRLNMTRMLFGLEDGTHVGKKQVQLIRTRAFTLHVDNPADRLCVDGELFDGPEVKL</sequence>
<dbReference type="Gene3D" id="2.60.200.40">
    <property type="match status" value="1"/>
</dbReference>
<dbReference type="HOGENOM" id="CLU_013399_3_1_1"/>
<evidence type="ECO:0000256" key="1">
    <source>
        <dbReference type="ARBA" id="ARBA00022679"/>
    </source>
</evidence>
<keyword evidence="3" id="KW-0418">Kinase</keyword>
<dbReference type="GO" id="GO:0001727">
    <property type="term" value="F:lipid kinase activity"/>
    <property type="evidence" value="ECO:0007669"/>
    <property type="project" value="TreeGrafter"/>
</dbReference>
<dbReference type="SUPFAM" id="SSF111331">
    <property type="entry name" value="NAD kinase/diacylglycerol kinase-like"/>
    <property type="match status" value="1"/>
</dbReference>
<dbReference type="Pfam" id="PF00781">
    <property type="entry name" value="DAGK_cat"/>
    <property type="match status" value="1"/>
</dbReference>
<organism evidence="6 7">
    <name type="scientific">Globisporangium ultimum (strain ATCC 200006 / CBS 805.95 / DAOM BR144)</name>
    <name type="common">Pythium ultimum</name>
    <dbReference type="NCBI Taxonomy" id="431595"/>
    <lineage>
        <taxon>Eukaryota</taxon>
        <taxon>Sar</taxon>
        <taxon>Stramenopiles</taxon>
        <taxon>Oomycota</taxon>
        <taxon>Peronosporomycetes</taxon>
        <taxon>Pythiales</taxon>
        <taxon>Pythiaceae</taxon>
        <taxon>Globisporangium</taxon>
    </lineage>
</organism>
<dbReference type="GO" id="GO:0046512">
    <property type="term" value="P:sphingosine biosynthetic process"/>
    <property type="evidence" value="ECO:0007669"/>
    <property type="project" value="TreeGrafter"/>
</dbReference>
<dbReference type="PANTHER" id="PTHR12358">
    <property type="entry name" value="SPHINGOSINE KINASE"/>
    <property type="match status" value="1"/>
</dbReference>
<dbReference type="GO" id="GO:0016020">
    <property type="term" value="C:membrane"/>
    <property type="evidence" value="ECO:0007669"/>
    <property type="project" value="TreeGrafter"/>
</dbReference>
<keyword evidence="7" id="KW-1185">Reference proteome</keyword>
<evidence type="ECO:0000256" key="3">
    <source>
        <dbReference type="ARBA" id="ARBA00022777"/>
    </source>
</evidence>
<dbReference type="InParanoid" id="K3WTL1"/>
<evidence type="ECO:0000313" key="7">
    <source>
        <dbReference type="Proteomes" id="UP000019132"/>
    </source>
</evidence>
<dbReference type="eggNOG" id="KOG1116">
    <property type="taxonomic scope" value="Eukaryota"/>
</dbReference>